<feature type="transmembrane region" description="Helical" evidence="1">
    <location>
        <begin position="196"/>
        <end position="215"/>
    </location>
</feature>
<evidence type="ECO:0000313" key="3">
    <source>
        <dbReference type="Proteomes" id="UP000602442"/>
    </source>
</evidence>
<dbReference type="Proteomes" id="UP000602442">
    <property type="component" value="Unassembled WGS sequence"/>
</dbReference>
<feature type="transmembrane region" description="Helical" evidence="1">
    <location>
        <begin position="52"/>
        <end position="79"/>
    </location>
</feature>
<name>A0ABS0N6X7_9SPHN</name>
<evidence type="ECO:0000313" key="2">
    <source>
        <dbReference type="EMBL" id="MBH5323522.1"/>
    </source>
</evidence>
<dbReference type="RefSeq" id="WP_197922523.1">
    <property type="nucleotide sequence ID" value="NZ_CAWPTA010000009.1"/>
</dbReference>
<dbReference type="EMBL" id="JAEANY010000004">
    <property type="protein sequence ID" value="MBH5323522.1"/>
    <property type="molecule type" value="Genomic_DNA"/>
</dbReference>
<keyword evidence="3" id="KW-1185">Reference proteome</keyword>
<dbReference type="Pfam" id="PF15461">
    <property type="entry name" value="BCD"/>
    <property type="match status" value="1"/>
</dbReference>
<dbReference type="InterPro" id="IPR022270">
    <property type="entry name" value="Blh_diox"/>
</dbReference>
<keyword evidence="1" id="KW-1133">Transmembrane helix</keyword>
<keyword evidence="1" id="KW-0812">Transmembrane</keyword>
<proteinExistence type="predicted"/>
<feature type="transmembrane region" description="Helical" evidence="1">
    <location>
        <begin position="124"/>
        <end position="144"/>
    </location>
</feature>
<protein>
    <recommendedName>
        <fullName evidence="4">Beta-carotene 15,15'-dioxygenase</fullName>
    </recommendedName>
</protein>
<evidence type="ECO:0000256" key="1">
    <source>
        <dbReference type="SAM" id="Phobius"/>
    </source>
</evidence>
<accession>A0ABS0N6X7</accession>
<keyword evidence="1" id="KW-0472">Membrane</keyword>
<evidence type="ECO:0008006" key="4">
    <source>
        <dbReference type="Google" id="ProtNLM"/>
    </source>
</evidence>
<comment type="caution">
    <text evidence="2">The sequence shown here is derived from an EMBL/GenBank/DDBJ whole genome shotgun (WGS) entry which is preliminary data.</text>
</comment>
<sequence>MAGAAELWSETAAITLGLLFFLVGVAHGAGDEQDGTIHPYRLAGAAAYVVTGLAVAALFMSLPLAGLTLFLLLSAWHFAHSTEGQAARKAGFALTAIGGSALWQGGATTQVFAAVLGMDTPPSFILALAGLGATGLALSVWSLARNWRDPVLLSTIVATAALHPVLAVAFAFAAGHALPIQQAQIRRYGWRDVAKAAGLTTVLAVLGALAIAALVVAGNMALPIAAALAFGMATPHMLAERLER</sequence>
<reference evidence="2 3" key="1">
    <citation type="submission" date="2020-11" db="EMBL/GenBank/DDBJ databases">
        <title>Erythrobacter sediminis sp. nov., a marine bacterium from a tidal flat of Garorim Bay.</title>
        <authorList>
            <person name="Kim D."/>
            <person name="Yoo Y."/>
            <person name="Kim J.-J."/>
        </authorList>
    </citation>
    <scope>NUCLEOTIDE SEQUENCE [LARGE SCALE GENOMIC DNA]</scope>
    <source>
        <strain evidence="2 3">JGD-13</strain>
    </source>
</reference>
<gene>
    <name evidence="2" type="ORF">I5L03_13110</name>
</gene>
<organism evidence="2 3">
    <name type="scientific">Aurantiacibacter sediminis</name>
    <dbReference type="NCBI Taxonomy" id="2793064"/>
    <lineage>
        <taxon>Bacteria</taxon>
        <taxon>Pseudomonadati</taxon>
        <taxon>Pseudomonadota</taxon>
        <taxon>Alphaproteobacteria</taxon>
        <taxon>Sphingomonadales</taxon>
        <taxon>Erythrobacteraceae</taxon>
        <taxon>Aurantiacibacter</taxon>
    </lineage>
</organism>
<feature type="transmembrane region" description="Helical" evidence="1">
    <location>
        <begin position="150"/>
        <end position="175"/>
    </location>
</feature>